<accession>I7IGE4</accession>
<dbReference type="EMBL" id="FO082872">
    <property type="protein sequence ID" value="CCF73716.1"/>
    <property type="molecule type" value="Genomic_DNA"/>
</dbReference>
<reference evidence="3 4" key="3">
    <citation type="journal article" date="2016" name="Sci. Rep.">
        <title>Genome-wide diversity and gene expression profiling of Babesia microti isolates identify polymorphic genes that mediate host-pathogen interactions.</title>
        <authorList>
            <person name="Silva J.C."/>
            <person name="Cornillot E."/>
            <person name="McCracken C."/>
            <person name="Usmani-Brown S."/>
            <person name="Dwivedi A."/>
            <person name="Ifeonu O.O."/>
            <person name="Crabtree J."/>
            <person name="Gotia H.T."/>
            <person name="Virji A.Z."/>
            <person name="Reynes C."/>
            <person name="Colinge J."/>
            <person name="Kumar V."/>
            <person name="Lawres L."/>
            <person name="Pazzi J.E."/>
            <person name="Pablo J.V."/>
            <person name="Hung C."/>
            <person name="Brancato J."/>
            <person name="Kumari P."/>
            <person name="Orvis J."/>
            <person name="Tretina K."/>
            <person name="Chibucos M."/>
            <person name="Ott S."/>
            <person name="Sadzewicz L."/>
            <person name="Sengamalay N."/>
            <person name="Shetty A.C."/>
            <person name="Su Q."/>
            <person name="Tallon L."/>
            <person name="Fraser C.M."/>
            <person name="Frutos R."/>
            <person name="Molina D.M."/>
            <person name="Krause P.J."/>
            <person name="Ben Mamoun C."/>
        </authorList>
    </citation>
    <scope>NUCLEOTIDE SEQUENCE [LARGE SCALE GENOMIC DNA]</scope>
    <source>
        <strain evidence="3 4">RI</strain>
    </source>
</reference>
<dbReference type="AlphaFoldDB" id="I7IGE4"/>
<feature type="chain" id="PRO_5003710947" evidence="1">
    <location>
        <begin position="22"/>
        <end position="924"/>
    </location>
</feature>
<dbReference type="KEGG" id="bmic:BMR1_02g02810"/>
<dbReference type="InterPro" id="IPR010884">
    <property type="entry name" value="6_CYS_dom"/>
</dbReference>
<evidence type="ECO:0000313" key="3">
    <source>
        <dbReference type="EMBL" id="CCF73716.1"/>
    </source>
</evidence>
<proteinExistence type="predicted"/>
<sequence length="924" mass="105523">MSLLVSLRFLVLSALLTRANANLGVFNKEKIADDGHVYGIVAKYYNNVPQLSAGSCVFVSDKYLDYKICEMDLFVGESVVIQCEQRAHSKNILYLTKEPLYLSTKYRESLLTKHKKILLSSYIEKIKPNIKITELKKFGYTATLLQWPWDGTEPNNQYDLNFNCVREHTNKKFTTKLSTIKIRLMPSPKYRESTSYLHLKNIINPESSDMIRYYKHLTYGQDLKIVGKNIELVSYTSNGTKDKNTLHNADSDIIFNSKESKSFIGSGIDHRYVTLTDTSATVNLKNPKNIFGNDERNIIHIIVGYKTIMPESVKSLSIILYLYAPTYYSRLSVCGEIDGSFDNTKRGVSNLGNTCYIDPNITQTIALHCDEENSLIPSEDLNIWKNQDNEDIHLSDIIKIESIKKISPSLTVIDYSPLVNDLNGFKYMDNHEMYMRSVTSLCKAKNTEIDSESSHGEQARFIFANMHINDFENDPEFIETNRYETFLYPEGHVQITCPKFNEKETQVGPNVKDKIYIKDDSSKEFKLKIVDISEISTGLKRILNGHTTKLIHSSHNEIKGELYDFYLTCVNSDESDPNKFIGLTRIVLMDKPLPMANGMIDYTKINEIKKGEISFWSIPNLNETNIKIDCSKFFQQKENLKIDIYPNKWNTIILDRPNKKWTPEIAITANFGHSFLSNGFFIGQNSKNTNIISAHINDHATLISQYKIPFYYVCIASTTSAPVENKKKSIDADTSKKITKEPEDDDKAEVLPGNLSATGDSIAVFEWIPPVIYKKIKGCGIDTKYFIDDYGKNYNSKSCTFDITNRDLYGDPIAFHCPTSVYQKNPIKCYDRSSLIDSIFHTKKEVSIFGDPVNKNEARSLWYVVRENFRKPDPSYNGYVTVDCFCYDENENIISSISITNNAKFIVFNVSFVSLITLSLILIG</sequence>
<dbReference type="RefSeq" id="XP_012648325.1">
    <property type="nucleotide sequence ID" value="XM_012792871.1"/>
</dbReference>
<reference evidence="3 4" key="2">
    <citation type="journal article" date="2013" name="PLoS ONE">
        <title>Whole genome mapping and re-organization of the nuclear and mitochondrial genomes of Babesia microti isolates.</title>
        <authorList>
            <person name="Cornillot E."/>
            <person name="Dassouli A."/>
            <person name="Garg A."/>
            <person name="Pachikara N."/>
            <person name="Randazzo S."/>
            <person name="Depoix D."/>
            <person name="Carcy B."/>
            <person name="Delbecq S."/>
            <person name="Frutos R."/>
            <person name="Silva J.C."/>
            <person name="Sutton R."/>
            <person name="Krause P.J."/>
            <person name="Mamoun C.B."/>
        </authorList>
    </citation>
    <scope>NUCLEOTIDE SEQUENCE [LARGE SCALE GENOMIC DNA]</scope>
    <source>
        <strain evidence="3 4">RI</strain>
    </source>
</reference>
<keyword evidence="1" id="KW-0732">Signal</keyword>
<protein>
    <submittedName>
        <fullName evidence="3">BmGPI8, Sexual stage antigen, Pfam s48/45</fullName>
    </submittedName>
</protein>
<reference evidence="3 4" key="1">
    <citation type="journal article" date="2012" name="Nucleic Acids Res.">
        <title>Sequencing of the smallest Apicomplexan genome from the human pathogen Babesia microti.</title>
        <authorList>
            <person name="Cornillot E."/>
            <person name="Hadj-Kaddour K."/>
            <person name="Dassouli A."/>
            <person name="Noel B."/>
            <person name="Ranwez V."/>
            <person name="Vacherie B."/>
            <person name="Augagneur Y."/>
            <person name="Bres V."/>
            <person name="Duclos A."/>
            <person name="Randazzo S."/>
            <person name="Carcy B."/>
            <person name="Debierre-Grockiego F."/>
            <person name="Delbecq S."/>
            <person name="Moubri-Menage K."/>
            <person name="Shams-Eldin H."/>
            <person name="Usmani-Brown S."/>
            <person name="Bringaud F."/>
            <person name="Wincker P."/>
            <person name="Vivares C.P."/>
            <person name="Schwarz R.T."/>
            <person name="Schetters T.P."/>
            <person name="Krause P.J."/>
            <person name="Gorenflot A."/>
            <person name="Berry V."/>
            <person name="Barbe V."/>
            <person name="Ben Mamoun C."/>
        </authorList>
    </citation>
    <scope>NUCLEOTIDE SEQUENCE [LARGE SCALE GENOMIC DNA]</scope>
    <source>
        <strain evidence="3 4">RI</strain>
    </source>
</reference>
<evidence type="ECO:0000256" key="1">
    <source>
        <dbReference type="SAM" id="SignalP"/>
    </source>
</evidence>
<evidence type="ECO:0000313" key="4">
    <source>
        <dbReference type="Proteomes" id="UP000002899"/>
    </source>
</evidence>
<gene>
    <name evidence="3" type="ORF">BMR1_02g02810</name>
</gene>
<name>I7IGE4_BABMR</name>
<keyword evidence="4" id="KW-1185">Reference proteome</keyword>
<feature type="domain" description="6-Cys" evidence="2">
    <location>
        <begin position="775"/>
        <end position="904"/>
    </location>
</feature>
<evidence type="ECO:0000259" key="2">
    <source>
        <dbReference type="PROSITE" id="PS51701"/>
    </source>
</evidence>
<dbReference type="GeneID" id="24424344"/>
<dbReference type="PROSITE" id="PS51701">
    <property type="entry name" value="6_CYS"/>
    <property type="match status" value="1"/>
</dbReference>
<organism evidence="3 4">
    <name type="scientific">Babesia microti (strain RI)</name>
    <dbReference type="NCBI Taxonomy" id="1133968"/>
    <lineage>
        <taxon>Eukaryota</taxon>
        <taxon>Sar</taxon>
        <taxon>Alveolata</taxon>
        <taxon>Apicomplexa</taxon>
        <taxon>Aconoidasida</taxon>
        <taxon>Piroplasmida</taxon>
        <taxon>Babesiidae</taxon>
        <taxon>Babesia</taxon>
    </lineage>
</organism>
<dbReference type="VEuPathDB" id="PiroplasmaDB:BMR1_02g02810"/>
<dbReference type="Proteomes" id="UP000002899">
    <property type="component" value="Chromosome II"/>
</dbReference>
<feature type="signal peptide" evidence="1">
    <location>
        <begin position="1"/>
        <end position="21"/>
    </location>
</feature>